<sequence length="69" mass="7777">MRLQAARARARASHPRRASAPRARPLHPRLPSPSSENYNEVPGISDSAMNFDKAFNLIKSNNLDFYARL</sequence>
<dbReference type="EMBL" id="KZ451903">
    <property type="protein sequence ID" value="PKA64557.1"/>
    <property type="molecule type" value="Genomic_DNA"/>
</dbReference>
<evidence type="ECO:0000256" key="1">
    <source>
        <dbReference type="SAM" id="MobiDB-lite"/>
    </source>
</evidence>
<accession>A0A2I0B9U1</accession>
<reference evidence="2 3" key="1">
    <citation type="journal article" date="2017" name="Nature">
        <title>The Apostasia genome and the evolution of orchids.</title>
        <authorList>
            <person name="Zhang G.Q."/>
            <person name="Liu K.W."/>
            <person name="Li Z."/>
            <person name="Lohaus R."/>
            <person name="Hsiao Y.Y."/>
            <person name="Niu S.C."/>
            <person name="Wang J.Y."/>
            <person name="Lin Y.C."/>
            <person name="Xu Q."/>
            <person name="Chen L.J."/>
            <person name="Yoshida K."/>
            <person name="Fujiwara S."/>
            <person name="Wang Z.W."/>
            <person name="Zhang Y.Q."/>
            <person name="Mitsuda N."/>
            <person name="Wang M."/>
            <person name="Liu G.H."/>
            <person name="Pecoraro L."/>
            <person name="Huang H.X."/>
            <person name="Xiao X.J."/>
            <person name="Lin M."/>
            <person name="Wu X.Y."/>
            <person name="Wu W.L."/>
            <person name="Chen Y.Y."/>
            <person name="Chang S.B."/>
            <person name="Sakamoto S."/>
            <person name="Ohme-Takagi M."/>
            <person name="Yagi M."/>
            <person name="Zeng S.J."/>
            <person name="Shen C.Y."/>
            <person name="Yeh C.M."/>
            <person name="Luo Y.B."/>
            <person name="Tsai W.C."/>
            <person name="Van de Peer Y."/>
            <person name="Liu Z.J."/>
        </authorList>
    </citation>
    <scope>NUCLEOTIDE SEQUENCE [LARGE SCALE GENOMIC DNA]</scope>
    <source>
        <strain evidence="3">cv. Shenzhen</strain>
        <tissue evidence="2">Stem</tissue>
    </source>
</reference>
<dbReference type="AlphaFoldDB" id="A0A2I0B9U1"/>
<dbReference type="Proteomes" id="UP000236161">
    <property type="component" value="Unassembled WGS sequence"/>
</dbReference>
<proteinExistence type="predicted"/>
<keyword evidence="3" id="KW-1185">Reference proteome</keyword>
<feature type="region of interest" description="Disordered" evidence="1">
    <location>
        <begin position="1"/>
        <end position="41"/>
    </location>
</feature>
<name>A0A2I0B9U1_9ASPA</name>
<evidence type="ECO:0000313" key="3">
    <source>
        <dbReference type="Proteomes" id="UP000236161"/>
    </source>
</evidence>
<protein>
    <submittedName>
        <fullName evidence="2">Uncharacterized protein</fullName>
    </submittedName>
</protein>
<organism evidence="2 3">
    <name type="scientific">Apostasia shenzhenica</name>
    <dbReference type="NCBI Taxonomy" id="1088818"/>
    <lineage>
        <taxon>Eukaryota</taxon>
        <taxon>Viridiplantae</taxon>
        <taxon>Streptophyta</taxon>
        <taxon>Embryophyta</taxon>
        <taxon>Tracheophyta</taxon>
        <taxon>Spermatophyta</taxon>
        <taxon>Magnoliopsida</taxon>
        <taxon>Liliopsida</taxon>
        <taxon>Asparagales</taxon>
        <taxon>Orchidaceae</taxon>
        <taxon>Apostasioideae</taxon>
        <taxon>Apostasia</taxon>
    </lineage>
</organism>
<feature type="compositionally biased region" description="Basic residues" evidence="1">
    <location>
        <begin position="8"/>
        <end position="27"/>
    </location>
</feature>
<evidence type="ECO:0000313" key="2">
    <source>
        <dbReference type="EMBL" id="PKA64557.1"/>
    </source>
</evidence>
<gene>
    <name evidence="2" type="ORF">AXF42_Ash007303</name>
</gene>